<accession>A0AAN7BRM3</accession>
<gene>
    <name evidence="1" type="ORF">QBC38DRAFT_526160</name>
</gene>
<dbReference type="Proteomes" id="UP001301958">
    <property type="component" value="Unassembled WGS sequence"/>
</dbReference>
<comment type="caution">
    <text evidence="1">The sequence shown here is derived from an EMBL/GenBank/DDBJ whole genome shotgun (WGS) entry which is preliminary data.</text>
</comment>
<protein>
    <recommendedName>
        <fullName evidence="3">G domain-containing protein</fullName>
    </recommendedName>
</protein>
<reference evidence="1" key="2">
    <citation type="submission" date="2023-05" db="EMBL/GenBank/DDBJ databases">
        <authorList>
            <consortium name="Lawrence Berkeley National Laboratory"/>
            <person name="Steindorff A."/>
            <person name="Hensen N."/>
            <person name="Bonometti L."/>
            <person name="Westerberg I."/>
            <person name="Brannstrom I.O."/>
            <person name="Guillou S."/>
            <person name="Cros-Aarteil S."/>
            <person name="Calhoun S."/>
            <person name="Haridas S."/>
            <person name="Kuo A."/>
            <person name="Mondo S."/>
            <person name="Pangilinan J."/>
            <person name="Riley R."/>
            <person name="Labutti K."/>
            <person name="Andreopoulos B."/>
            <person name="Lipzen A."/>
            <person name="Chen C."/>
            <person name="Yanf M."/>
            <person name="Daum C."/>
            <person name="Ng V."/>
            <person name="Clum A."/>
            <person name="Ohm R."/>
            <person name="Martin F."/>
            <person name="Silar P."/>
            <person name="Natvig D."/>
            <person name="Lalanne C."/>
            <person name="Gautier V."/>
            <person name="Ament-Velasquez S.L."/>
            <person name="Kruys A."/>
            <person name="Hutchinson M.I."/>
            <person name="Powell A.J."/>
            <person name="Barry K."/>
            <person name="Miller A.N."/>
            <person name="Grigoriev I.V."/>
            <person name="Debuchy R."/>
            <person name="Gladieux P."/>
            <person name="Thoren M.H."/>
            <person name="Johannesson H."/>
        </authorList>
    </citation>
    <scope>NUCLEOTIDE SEQUENCE</scope>
    <source>
        <strain evidence="1">CBS 990.96</strain>
    </source>
</reference>
<evidence type="ECO:0000313" key="1">
    <source>
        <dbReference type="EMBL" id="KAK4227798.1"/>
    </source>
</evidence>
<reference evidence="1" key="1">
    <citation type="journal article" date="2023" name="Mol. Phylogenet. Evol.">
        <title>Genome-scale phylogeny and comparative genomics of the fungal order Sordariales.</title>
        <authorList>
            <person name="Hensen N."/>
            <person name="Bonometti L."/>
            <person name="Westerberg I."/>
            <person name="Brannstrom I.O."/>
            <person name="Guillou S."/>
            <person name="Cros-Aarteil S."/>
            <person name="Calhoun S."/>
            <person name="Haridas S."/>
            <person name="Kuo A."/>
            <person name="Mondo S."/>
            <person name="Pangilinan J."/>
            <person name="Riley R."/>
            <person name="LaButti K."/>
            <person name="Andreopoulos B."/>
            <person name="Lipzen A."/>
            <person name="Chen C."/>
            <person name="Yan M."/>
            <person name="Daum C."/>
            <person name="Ng V."/>
            <person name="Clum A."/>
            <person name="Steindorff A."/>
            <person name="Ohm R.A."/>
            <person name="Martin F."/>
            <person name="Silar P."/>
            <person name="Natvig D.O."/>
            <person name="Lalanne C."/>
            <person name="Gautier V."/>
            <person name="Ament-Velasquez S.L."/>
            <person name="Kruys A."/>
            <person name="Hutchinson M.I."/>
            <person name="Powell A.J."/>
            <person name="Barry K."/>
            <person name="Miller A.N."/>
            <person name="Grigoriev I.V."/>
            <person name="Debuchy R."/>
            <person name="Gladieux P."/>
            <person name="Hiltunen Thoren M."/>
            <person name="Johannesson H."/>
        </authorList>
    </citation>
    <scope>NUCLEOTIDE SEQUENCE</scope>
    <source>
        <strain evidence="1">CBS 990.96</strain>
    </source>
</reference>
<name>A0AAN7BRM3_9PEZI</name>
<evidence type="ECO:0000313" key="2">
    <source>
        <dbReference type="Proteomes" id="UP001301958"/>
    </source>
</evidence>
<proteinExistence type="predicted"/>
<keyword evidence="2" id="KW-1185">Reference proteome</keyword>
<dbReference type="EMBL" id="MU865327">
    <property type="protein sequence ID" value="KAK4227798.1"/>
    <property type="molecule type" value="Genomic_DNA"/>
</dbReference>
<sequence length="501" mass="55914">MTETMNAMVTLAPPEEFLSACPKFRILVLGNPESTKQLLFSEVFGVDIEKRLVADVFEPGHDIDKELHLQGQNSRLAVHASPNFLSGDQEAYERVLDFLKIRSAAPKLEDHIHCIWYCVASEESRGVGELEKRFFLNGLAQISPHVPIVLVFSKYEEFMAKVALEWSKGANERGLSKIAVGHILRDLSGKRFEQDIASKWDGFLSANIPRVCVSSDDEDDDNRSFEQLTLSTLATLRDTNVRYAFAAAQRHSASISTQFCADAATAYFEVDTNHARKIHGVDMRDILPNFLAKAIQIFNMRDVPSSLTDPSLLSRIIDATFGRNQKPLLAESLRRSGTESGTILLNLSPHERAVLLTQALAGIILFLHMLADTQWPQPAGDSNHYTYRDPSSPYTLTPRTIARELEETRDGSTGKKELLETIEASTIFTECNLKQEVTELIRGAVAQAEKVESPHRHMRGPRNLVVEDDSELQEFSMSFVNDHRGPGDVVLPCGLTILPLN</sequence>
<organism evidence="1 2">
    <name type="scientific">Podospora fimiseda</name>
    <dbReference type="NCBI Taxonomy" id="252190"/>
    <lineage>
        <taxon>Eukaryota</taxon>
        <taxon>Fungi</taxon>
        <taxon>Dikarya</taxon>
        <taxon>Ascomycota</taxon>
        <taxon>Pezizomycotina</taxon>
        <taxon>Sordariomycetes</taxon>
        <taxon>Sordariomycetidae</taxon>
        <taxon>Sordariales</taxon>
        <taxon>Podosporaceae</taxon>
        <taxon>Podospora</taxon>
    </lineage>
</organism>
<evidence type="ECO:0008006" key="3">
    <source>
        <dbReference type="Google" id="ProtNLM"/>
    </source>
</evidence>
<dbReference type="AlphaFoldDB" id="A0AAN7BRM3"/>